<feature type="compositionally biased region" description="Low complexity" evidence="1">
    <location>
        <begin position="66"/>
        <end position="79"/>
    </location>
</feature>
<protein>
    <submittedName>
        <fullName evidence="2">Uncharacterized protein</fullName>
    </submittedName>
</protein>
<organism evidence="2 3">
    <name type="scientific">Mycobacterium kiyosense</name>
    <dbReference type="NCBI Taxonomy" id="2871094"/>
    <lineage>
        <taxon>Bacteria</taxon>
        <taxon>Bacillati</taxon>
        <taxon>Actinomycetota</taxon>
        <taxon>Actinomycetes</taxon>
        <taxon>Mycobacteriales</taxon>
        <taxon>Mycobacteriaceae</taxon>
        <taxon>Mycobacterium</taxon>
    </lineage>
</organism>
<reference evidence="2" key="1">
    <citation type="submission" date="2022-07" db="EMBL/GenBank/DDBJ databases">
        <title>Mycobacterium kiyosense sp. nov., scotochromogenic slow-glowing species isolated from respiratory specimens.</title>
        <authorList>
            <person name="Fukano H."/>
            <person name="Kazumi Y."/>
            <person name="Sakagami N."/>
            <person name="Ato M."/>
            <person name="Mitarai S."/>
            <person name="Hoshino Y."/>
        </authorList>
    </citation>
    <scope>NUCLEOTIDE SEQUENCE</scope>
    <source>
        <strain evidence="2">SRL2020-028</strain>
    </source>
</reference>
<sequence length="79" mass="8438">MTDTEDTKQISVAELLARNGSIGSPAGTRRRRRRRGDDSVSVAELTGEIPVVRDDRQPQEPPVPPAAAARVAEPVPAPV</sequence>
<feature type="region of interest" description="Disordered" evidence="1">
    <location>
        <begin position="15"/>
        <end position="79"/>
    </location>
</feature>
<dbReference type="Proteomes" id="UP001165663">
    <property type="component" value="Unassembled WGS sequence"/>
</dbReference>
<comment type="caution">
    <text evidence="2">The sequence shown here is derived from an EMBL/GenBank/DDBJ whole genome shotgun (WGS) entry which is preliminary data.</text>
</comment>
<evidence type="ECO:0000313" key="3">
    <source>
        <dbReference type="Proteomes" id="UP001165663"/>
    </source>
</evidence>
<evidence type="ECO:0000313" key="2">
    <source>
        <dbReference type="EMBL" id="GLB85164.1"/>
    </source>
</evidence>
<gene>
    <name evidence="2" type="ORF">SRL2020028_44200</name>
</gene>
<name>A0AA37Q7H5_9MYCO</name>
<accession>A0AA37Q7H5</accession>
<proteinExistence type="predicted"/>
<dbReference type="AlphaFoldDB" id="A0AA37Q7H5"/>
<evidence type="ECO:0000256" key="1">
    <source>
        <dbReference type="SAM" id="MobiDB-lite"/>
    </source>
</evidence>
<dbReference type="EMBL" id="BRXE01000074">
    <property type="protein sequence ID" value="GLB85164.1"/>
    <property type="molecule type" value="Genomic_DNA"/>
</dbReference>